<comment type="catalytic activity">
    <reaction evidence="9 10">
        <text>L-cysteinyl-[protein] + hexadecanoyl-CoA = S-hexadecanoyl-L-cysteinyl-[protein] + CoA</text>
        <dbReference type="Rhea" id="RHEA:36683"/>
        <dbReference type="Rhea" id="RHEA-COMP:10131"/>
        <dbReference type="Rhea" id="RHEA-COMP:11032"/>
        <dbReference type="ChEBI" id="CHEBI:29950"/>
        <dbReference type="ChEBI" id="CHEBI:57287"/>
        <dbReference type="ChEBI" id="CHEBI:57379"/>
        <dbReference type="ChEBI" id="CHEBI:74151"/>
        <dbReference type="EC" id="2.3.1.225"/>
    </reaction>
</comment>
<evidence type="ECO:0000313" key="12">
    <source>
        <dbReference type="EMBL" id="KAG9396461.1"/>
    </source>
</evidence>
<protein>
    <recommendedName>
        <fullName evidence="10">Palmitoyltransferase</fullName>
        <ecNumber evidence="10">2.3.1.225</ecNumber>
    </recommendedName>
</protein>
<gene>
    <name evidence="12" type="ORF">J8273_1441</name>
</gene>
<dbReference type="Pfam" id="PF01529">
    <property type="entry name" value="DHHC"/>
    <property type="match status" value="1"/>
</dbReference>
<dbReference type="GO" id="GO:0019706">
    <property type="term" value="F:protein-cysteine S-palmitoyltransferase activity"/>
    <property type="evidence" value="ECO:0007669"/>
    <property type="project" value="UniProtKB-EC"/>
</dbReference>
<evidence type="ECO:0000259" key="11">
    <source>
        <dbReference type="Pfam" id="PF01529"/>
    </source>
</evidence>
<evidence type="ECO:0000256" key="5">
    <source>
        <dbReference type="ARBA" id="ARBA00023136"/>
    </source>
</evidence>
<keyword evidence="4 10" id="KW-1133">Transmembrane helix</keyword>
<evidence type="ECO:0000256" key="10">
    <source>
        <dbReference type="RuleBase" id="RU079119"/>
    </source>
</evidence>
<sequence>MRTAKILLNGRIVLGPQWKYLVCSILLITLPSLYFIVTSAIPFSIFVHWAPMLPFYPLPVITIVFLLRAALLDPGIIPRRPAPPLPAEDEGIFHSMSPVMVQTVLVWGNRMHIKKCDTCHLHRPLRTYHCRICDVCVRKHDHHCPWLGTCVGAHNYKSFIFLIVSVTIFSFVYCLYFLLLWASAIVLAVIYAIRREFVRAIYTALALALPPIPLALLDLFVGSGITVLTVQHVRLIAQGETTHEHIMLTPHMRRPYRGNVYQNILAFLKTSPQSLLRTPRSEIDYDALLDHSSTYVHPARNAAPTTGHDIGPTTLDCAMRTDDTCISTSHHFPATESDASYVGEACGSDVGMSESATVFNASFMVEGVVEQELPEAEGSPSVAAIVPGEP</sequence>
<accession>A0A8J6E455</accession>
<feature type="domain" description="Palmitoyltransferase DHHC" evidence="11">
    <location>
        <begin position="112"/>
        <end position="246"/>
    </location>
</feature>
<dbReference type="PANTHER" id="PTHR22883:SF43">
    <property type="entry name" value="PALMITOYLTRANSFERASE APP"/>
    <property type="match status" value="1"/>
</dbReference>
<dbReference type="InterPro" id="IPR001594">
    <property type="entry name" value="Palmitoyltrfase_DHHC"/>
</dbReference>
<evidence type="ECO:0000256" key="4">
    <source>
        <dbReference type="ARBA" id="ARBA00022989"/>
    </source>
</evidence>
<feature type="transmembrane region" description="Helical" evidence="10">
    <location>
        <begin position="20"/>
        <end position="47"/>
    </location>
</feature>
<evidence type="ECO:0000256" key="2">
    <source>
        <dbReference type="ARBA" id="ARBA00022679"/>
    </source>
</evidence>
<evidence type="ECO:0000256" key="6">
    <source>
        <dbReference type="ARBA" id="ARBA00023139"/>
    </source>
</evidence>
<dbReference type="PROSITE" id="PS50216">
    <property type="entry name" value="DHHC"/>
    <property type="match status" value="1"/>
</dbReference>
<keyword evidence="2 10" id="KW-0808">Transferase</keyword>
<reference evidence="12" key="1">
    <citation type="submission" date="2021-05" db="EMBL/GenBank/DDBJ databases">
        <title>A free-living protist that lacks canonical eukaryotic 1 DNA replication and segregation systems.</title>
        <authorList>
            <person name="Salas-Leiva D.E."/>
            <person name="Tromer E.C."/>
            <person name="Curtis B.A."/>
            <person name="Jerlstrom-Hultqvist J."/>
            <person name="Kolisko M."/>
            <person name="Yi Z."/>
            <person name="Salas-Leiva J.S."/>
            <person name="Gallot-Lavallee L."/>
            <person name="Kops G.J.P.L."/>
            <person name="Archibald J.M."/>
            <person name="Simpson A.G.B."/>
            <person name="Roger A.J."/>
        </authorList>
    </citation>
    <scope>NUCLEOTIDE SEQUENCE</scope>
    <source>
        <strain evidence="12">BICM</strain>
    </source>
</reference>
<evidence type="ECO:0000256" key="7">
    <source>
        <dbReference type="ARBA" id="ARBA00023288"/>
    </source>
</evidence>
<evidence type="ECO:0000313" key="13">
    <source>
        <dbReference type="Proteomes" id="UP000717585"/>
    </source>
</evidence>
<proteinExistence type="inferred from homology"/>
<dbReference type="PANTHER" id="PTHR22883">
    <property type="entry name" value="ZINC FINGER DHHC DOMAIN CONTAINING PROTEIN"/>
    <property type="match status" value="1"/>
</dbReference>
<feature type="transmembrane region" description="Helical" evidence="10">
    <location>
        <begin position="53"/>
        <end position="71"/>
    </location>
</feature>
<comment type="domain">
    <text evidence="10">The DHHC domain is required for palmitoyltransferase activity.</text>
</comment>
<feature type="transmembrane region" description="Helical" evidence="10">
    <location>
        <begin position="199"/>
        <end position="221"/>
    </location>
</feature>
<comment type="caution">
    <text evidence="12">The sequence shown here is derived from an EMBL/GenBank/DDBJ whole genome shotgun (WGS) entry which is preliminary data.</text>
</comment>
<feature type="transmembrane region" description="Helical" evidence="10">
    <location>
        <begin position="160"/>
        <end position="193"/>
    </location>
</feature>
<keyword evidence="7" id="KW-0449">Lipoprotein</keyword>
<keyword evidence="3 10" id="KW-0812">Transmembrane</keyword>
<dbReference type="Proteomes" id="UP000717585">
    <property type="component" value="Unassembled WGS sequence"/>
</dbReference>
<keyword evidence="8 10" id="KW-0012">Acyltransferase</keyword>
<keyword evidence="6" id="KW-0564">Palmitate</keyword>
<dbReference type="EMBL" id="JAHDYR010000005">
    <property type="protein sequence ID" value="KAG9396461.1"/>
    <property type="molecule type" value="Genomic_DNA"/>
</dbReference>
<dbReference type="EC" id="2.3.1.225" evidence="10"/>
<keyword evidence="5 10" id="KW-0472">Membrane</keyword>
<evidence type="ECO:0000256" key="9">
    <source>
        <dbReference type="ARBA" id="ARBA00048048"/>
    </source>
</evidence>
<dbReference type="GO" id="GO:0005794">
    <property type="term" value="C:Golgi apparatus"/>
    <property type="evidence" value="ECO:0007669"/>
    <property type="project" value="TreeGrafter"/>
</dbReference>
<evidence type="ECO:0000256" key="3">
    <source>
        <dbReference type="ARBA" id="ARBA00022692"/>
    </source>
</evidence>
<dbReference type="GO" id="GO:0006612">
    <property type="term" value="P:protein targeting to membrane"/>
    <property type="evidence" value="ECO:0007669"/>
    <property type="project" value="TreeGrafter"/>
</dbReference>
<dbReference type="InterPro" id="IPR039859">
    <property type="entry name" value="PFA4/ZDH16/20/ERF2-like"/>
</dbReference>
<comment type="similarity">
    <text evidence="10">Belongs to the DHHC palmitoyltransferase family.</text>
</comment>
<keyword evidence="13" id="KW-1185">Reference proteome</keyword>
<dbReference type="AlphaFoldDB" id="A0A8J6E455"/>
<name>A0A8J6E455_9EUKA</name>
<dbReference type="OrthoDB" id="4096362at2759"/>
<dbReference type="GO" id="GO:0005783">
    <property type="term" value="C:endoplasmic reticulum"/>
    <property type="evidence" value="ECO:0007669"/>
    <property type="project" value="TreeGrafter"/>
</dbReference>
<comment type="subcellular location">
    <subcellularLocation>
        <location evidence="1">Endomembrane system</location>
        <topology evidence="1">Multi-pass membrane protein</topology>
    </subcellularLocation>
</comment>
<evidence type="ECO:0000256" key="1">
    <source>
        <dbReference type="ARBA" id="ARBA00004127"/>
    </source>
</evidence>
<evidence type="ECO:0000256" key="8">
    <source>
        <dbReference type="ARBA" id="ARBA00023315"/>
    </source>
</evidence>
<organism evidence="12 13">
    <name type="scientific">Carpediemonas membranifera</name>
    <dbReference type="NCBI Taxonomy" id="201153"/>
    <lineage>
        <taxon>Eukaryota</taxon>
        <taxon>Metamonada</taxon>
        <taxon>Carpediemonas-like organisms</taxon>
        <taxon>Carpediemonas</taxon>
    </lineage>
</organism>